<feature type="region of interest" description="Disordered" evidence="1">
    <location>
        <begin position="156"/>
        <end position="176"/>
    </location>
</feature>
<feature type="region of interest" description="Disordered" evidence="1">
    <location>
        <begin position="90"/>
        <end position="118"/>
    </location>
</feature>
<evidence type="ECO:0000313" key="2">
    <source>
        <dbReference type="EMBL" id="KAF8667584.1"/>
    </source>
</evidence>
<keyword evidence="3" id="KW-1185">Reference proteome</keyword>
<dbReference type="EMBL" id="JACEFO010002299">
    <property type="protein sequence ID" value="KAF8667584.1"/>
    <property type="molecule type" value="Genomic_DNA"/>
</dbReference>
<sequence length="283" mass="30034">MDPTWLSSQFPILSLDSSSSSTGGPLLVSSGRASVPVRREDDESRLQRGKREESHVGSGVTVHTSSPSRPNGEEIQVFNGSSAARLQAGRLHKHAATPPLSSRLSSPTCLGPPPRTPPQVHGNLPTTHDARTHPLHLRSPTTIYIIYIYNHRARHDEQVQSRRRGGQARTGATDRRSMHPLVEALVGERHQWASTVRHAAAWAVALALAVSVASFAPEAAFVWALAGGGGARICAAGTVRVPLDGGGDHVCVPARMAGRSGIDLVVPPAFAGLAGARHRPPTR</sequence>
<accession>A0A835E5M0</accession>
<dbReference type="Proteomes" id="UP000636709">
    <property type="component" value="Unassembled WGS sequence"/>
</dbReference>
<comment type="caution">
    <text evidence="2">The sequence shown here is derived from an EMBL/GenBank/DDBJ whole genome shotgun (WGS) entry which is preliminary data.</text>
</comment>
<reference evidence="2" key="1">
    <citation type="submission" date="2020-07" db="EMBL/GenBank/DDBJ databases">
        <title>Genome sequence and genetic diversity analysis of an under-domesticated orphan crop, white fonio (Digitaria exilis).</title>
        <authorList>
            <person name="Bennetzen J.L."/>
            <person name="Chen S."/>
            <person name="Ma X."/>
            <person name="Wang X."/>
            <person name="Yssel A.E.J."/>
            <person name="Chaluvadi S.R."/>
            <person name="Johnson M."/>
            <person name="Gangashetty P."/>
            <person name="Hamidou F."/>
            <person name="Sanogo M.D."/>
            <person name="Zwaenepoel A."/>
            <person name="Wallace J."/>
            <person name="Van De Peer Y."/>
            <person name="Van Deynze A."/>
        </authorList>
    </citation>
    <scope>NUCLEOTIDE SEQUENCE</scope>
    <source>
        <tissue evidence="2">Leaves</tissue>
    </source>
</reference>
<protein>
    <submittedName>
        <fullName evidence="2">Uncharacterized protein</fullName>
    </submittedName>
</protein>
<name>A0A835E5M0_9POAL</name>
<gene>
    <name evidence="2" type="ORF">HU200_052786</name>
</gene>
<dbReference type="PANTHER" id="PTHR34658">
    <property type="entry name" value="OS01G0151800 PROTEIN"/>
    <property type="match status" value="1"/>
</dbReference>
<dbReference type="AlphaFoldDB" id="A0A835E5M0"/>
<proteinExistence type="predicted"/>
<dbReference type="PANTHER" id="PTHR34658:SF4">
    <property type="entry name" value="EXPRESSED PROTEIN"/>
    <property type="match status" value="1"/>
</dbReference>
<evidence type="ECO:0000313" key="3">
    <source>
        <dbReference type="Proteomes" id="UP000636709"/>
    </source>
</evidence>
<feature type="compositionally biased region" description="Basic and acidic residues" evidence="1">
    <location>
        <begin position="37"/>
        <end position="55"/>
    </location>
</feature>
<feature type="compositionally biased region" description="Low complexity" evidence="1">
    <location>
        <begin position="98"/>
        <end position="109"/>
    </location>
</feature>
<evidence type="ECO:0000256" key="1">
    <source>
        <dbReference type="SAM" id="MobiDB-lite"/>
    </source>
</evidence>
<organism evidence="2 3">
    <name type="scientific">Digitaria exilis</name>
    <dbReference type="NCBI Taxonomy" id="1010633"/>
    <lineage>
        <taxon>Eukaryota</taxon>
        <taxon>Viridiplantae</taxon>
        <taxon>Streptophyta</taxon>
        <taxon>Embryophyta</taxon>
        <taxon>Tracheophyta</taxon>
        <taxon>Spermatophyta</taxon>
        <taxon>Magnoliopsida</taxon>
        <taxon>Liliopsida</taxon>
        <taxon>Poales</taxon>
        <taxon>Poaceae</taxon>
        <taxon>PACMAD clade</taxon>
        <taxon>Panicoideae</taxon>
        <taxon>Panicodae</taxon>
        <taxon>Paniceae</taxon>
        <taxon>Anthephorinae</taxon>
        <taxon>Digitaria</taxon>
    </lineage>
</organism>
<feature type="region of interest" description="Disordered" evidence="1">
    <location>
        <begin position="1"/>
        <end position="75"/>
    </location>
</feature>
<feature type="compositionally biased region" description="Low complexity" evidence="1">
    <location>
        <begin position="7"/>
        <end position="31"/>
    </location>
</feature>